<accession>A0A6P1M5Z7</accession>
<sequence>MSKLETLSEFITPGRVGAYIPTLSPEAATALARDTIPLCICFQHVFNSRLPESNEFKAYLKTLSEKELLNIDYIRVDGLEIKLARRKSDLQRGLDSLWKKTKKPNCPNHDGVSFYQSILSKKFGKGKSRKPYSLLQRYVFRQFADLFEKHAEMAPKTGSASCFLSYLELCRDSMDGDLKNIRALAILYSP</sequence>
<dbReference type="AlphaFoldDB" id="A0A6P1M5Z7"/>
<evidence type="ECO:0000313" key="2">
    <source>
        <dbReference type="Proteomes" id="UP000464954"/>
    </source>
</evidence>
<keyword evidence="2" id="KW-1185">Reference proteome</keyword>
<dbReference type="EMBL" id="CP047593">
    <property type="protein sequence ID" value="QHI68423.1"/>
    <property type="molecule type" value="Genomic_DNA"/>
</dbReference>
<reference evidence="1 2" key="1">
    <citation type="submission" date="2020-01" db="EMBL/GenBank/DDBJ databases">
        <title>Ponticoccus aerotolerans gen. nov., sp. nov., an anaerobic bacterium and proposal of Ponticoccusceae fam. nov., Ponticoccusles ord. nov. and Ponticoccuse classis nov. in the phylum Kiritimatiellaeota.</title>
        <authorList>
            <person name="Zhou L.Y."/>
            <person name="Du Z.J."/>
        </authorList>
    </citation>
    <scope>NUCLEOTIDE SEQUENCE [LARGE SCALE GENOMIC DNA]</scope>
    <source>
        <strain evidence="1 2">S-5007</strain>
    </source>
</reference>
<name>A0A6P1M5Z7_9BACT</name>
<dbReference type="Proteomes" id="UP000464954">
    <property type="component" value="Chromosome"/>
</dbReference>
<organism evidence="1 2">
    <name type="scientific">Tichowtungia aerotolerans</name>
    <dbReference type="NCBI Taxonomy" id="2697043"/>
    <lineage>
        <taxon>Bacteria</taxon>
        <taxon>Pseudomonadati</taxon>
        <taxon>Kiritimatiellota</taxon>
        <taxon>Tichowtungiia</taxon>
        <taxon>Tichowtungiales</taxon>
        <taxon>Tichowtungiaceae</taxon>
        <taxon>Tichowtungia</taxon>
    </lineage>
</organism>
<gene>
    <name evidence="1" type="ORF">GT409_02780</name>
</gene>
<protein>
    <submittedName>
        <fullName evidence="1">Uncharacterized protein</fullName>
    </submittedName>
</protein>
<evidence type="ECO:0000313" key="1">
    <source>
        <dbReference type="EMBL" id="QHI68423.1"/>
    </source>
</evidence>
<dbReference type="KEGG" id="taer:GT409_02780"/>
<proteinExistence type="predicted"/>
<dbReference type="RefSeq" id="WP_160626730.1">
    <property type="nucleotide sequence ID" value="NZ_CP047593.1"/>
</dbReference>